<gene>
    <name evidence="12" type="primary">secA</name>
    <name evidence="17" type="ORF">JMA_42430</name>
</gene>
<comment type="similarity">
    <text evidence="2 12 13">Belongs to the SecA family.</text>
</comment>
<dbReference type="InterPro" id="IPR027417">
    <property type="entry name" value="P-loop_NTPase"/>
</dbReference>
<keyword evidence="18" id="KW-1185">Reference proteome</keyword>
<sequence>MGILKALKESETKRFLKYAEKKVKKIENLSEQMKSLSDETLKSKTVEFKERFKSGESLDELLVEAFAVCREASERVLGMRHYPVQLIGGIALHEGTIAEMRTGEGKTLVATLSAYLNALSGEGVHVVTVNDYLAQRDHDIMAPLYQFLGLTTGVVTGDIDPSYRKEQYQADITYITNTELGFDFLRDNMVMSKDERVQRKLTYCIVDEVDSVLLDDARTPLIISGGGEEPTHYYKVVDMFVRTLKKDKDFKKDEEHKQIWLTDEGIDKTERFFRLKNFTTEEGMSIRFHIEKALYAHQYMEIDRDYIVRNGEVLIIDQGTGRVSDGRRFSNGLHQCLEAKEGVKIQKENKTLATITYQNFFLLYEKIAGMTGTAKTEEVEFREIYGLSVHVIPTNKPVLRQDLDDKLYLTATAKYNAIVEDVLDCVKRGQPVLIGTSSIEKSELVSSLLLEKGITHVVLNAKNHAKEADIVQNAGQRGVVTIATNMAGRGTDIKLGEGVREVGGLKIIGTERHENRRIDNQLRGRSGRQGDPGMSQFYLSFDDDLLRIFAPPAIKQRLKQLVTDEDSEIENKFLLKTIQSSQKKLEGSHYDMRKETIKYDSINNQQRLKLYEERNLLLDGKVDVFDALERAALEFVKQTFHSTFEDWKIHGDDESYFRSAKTFVEMMVSFGLVISLDGLNELEGQKPKTIENWLAEQVYPVLLERKSQLKEQEDMLRIQILQGIDQAWTDHLEALNQIKEDVRFASYKQANPVQEYNQESLIAFNQMSDAITAYMGRLLLQSNYQDEA</sequence>
<accession>A0A0B5ATL8</accession>
<evidence type="ECO:0000256" key="9">
    <source>
        <dbReference type="ARBA" id="ARBA00022967"/>
    </source>
</evidence>
<evidence type="ECO:0000256" key="12">
    <source>
        <dbReference type="HAMAP-Rule" id="MF_01382"/>
    </source>
</evidence>
<dbReference type="EMBL" id="CP009417">
    <property type="protein sequence ID" value="AJD93560.1"/>
    <property type="molecule type" value="Genomic_DNA"/>
</dbReference>
<dbReference type="Proteomes" id="UP000031449">
    <property type="component" value="Plasmid unnamed"/>
</dbReference>
<feature type="binding site" evidence="12">
    <location>
        <position position="85"/>
    </location>
    <ligand>
        <name>ATP</name>
        <dbReference type="ChEBI" id="CHEBI:30616"/>
    </ligand>
</feature>
<geneLocation type="plasmid" evidence="18"/>
<dbReference type="FunFam" id="3.40.50.300:FF:000429">
    <property type="entry name" value="Preprotein translocase subunit SecA"/>
    <property type="match status" value="1"/>
</dbReference>
<dbReference type="SUPFAM" id="SSF52540">
    <property type="entry name" value="P-loop containing nucleoside triphosphate hydrolases"/>
    <property type="match status" value="2"/>
</dbReference>
<dbReference type="HOGENOM" id="CLU_005314_3_0_9"/>
<keyword evidence="7 12" id="KW-0067">ATP-binding</keyword>
<evidence type="ECO:0000259" key="14">
    <source>
        <dbReference type="PROSITE" id="PS51192"/>
    </source>
</evidence>
<dbReference type="InterPro" id="IPR011115">
    <property type="entry name" value="SecA_DEAD"/>
</dbReference>
<dbReference type="GO" id="GO:0017038">
    <property type="term" value="P:protein import"/>
    <property type="evidence" value="ECO:0007669"/>
    <property type="project" value="InterPro"/>
</dbReference>
<dbReference type="Pfam" id="PF01043">
    <property type="entry name" value="SecA_PP_bind"/>
    <property type="match status" value="1"/>
</dbReference>
<dbReference type="Gene3D" id="3.90.1440.10">
    <property type="entry name" value="SecA, preprotein cross-linking domain"/>
    <property type="match status" value="1"/>
</dbReference>
<dbReference type="GO" id="GO:0006605">
    <property type="term" value="P:protein targeting"/>
    <property type="evidence" value="ECO:0007669"/>
    <property type="project" value="UniProtKB-UniRule"/>
</dbReference>
<dbReference type="SUPFAM" id="SSF81767">
    <property type="entry name" value="Pre-protein crosslinking domain of SecA"/>
    <property type="match status" value="1"/>
</dbReference>
<dbReference type="SMART" id="SM00957">
    <property type="entry name" value="SecA_DEAD"/>
    <property type="match status" value="1"/>
</dbReference>
<dbReference type="InterPro" id="IPR020937">
    <property type="entry name" value="SecA_CS"/>
</dbReference>
<evidence type="ECO:0000256" key="10">
    <source>
        <dbReference type="ARBA" id="ARBA00023010"/>
    </source>
</evidence>
<dbReference type="PROSITE" id="PS01312">
    <property type="entry name" value="SECA"/>
    <property type="match status" value="1"/>
</dbReference>
<dbReference type="GO" id="GO:0043952">
    <property type="term" value="P:protein transport by the Sec complex"/>
    <property type="evidence" value="ECO:0007669"/>
    <property type="project" value="TreeGrafter"/>
</dbReference>
<feature type="binding site" evidence="12">
    <location>
        <position position="492"/>
    </location>
    <ligand>
        <name>ATP</name>
        <dbReference type="ChEBI" id="CHEBI:30616"/>
    </ligand>
</feature>
<comment type="subcellular location">
    <subcellularLocation>
        <location evidence="12">Cell membrane</location>
        <topology evidence="12">Peripheral membrane protein</topology>
        <orientation evidence="12">Cytoplasmic side</orientation>
    </subcellularLocation>
    <subcellularLocation>
        <location evidence="12">Cytoplasm</location>
    </subcellularLocation>
    <subcellularLocation>
        <location evidence="1">Membrane</location>
        <topology evidence="1">Peripheral membrane protein</topology>
    </subcellularLocation>
    <text evidence="12">Distribution is 50-50.</text>
</comment>
<dbReference type="Gene3D" id="1.10.3060.10">
    <property type="entry name" value="Helical scaffold and wing domains of SecA"/>
    <property type="match status" value="1"/>
</dbReference>
<proteinExistence type="inferred from homology"/>
<dbReference type="InterPro" id="IPR011116">
    <property type="entry name" value="SecA_Wing/Scaffold"/>
</dbReference>
<evidence type="ECO:0000256" key="4">
    <source>
        <dbReference type="ARBA" id="ARBA00022475"/>
    </source>
</evidence>
<dbReference type="PRINTS" id="PR00906">
    <property type="entry name" value="SECA"/>
</dbReference>
<evidence type="ECO:0000259" key="15">
    <source>
        <dbReference type="PROSITE" id="PS51194"/>
    </source>
</evidence>
<keyword evidence="6 12" id="KW-0547">Nucleotide-binding</keyword>
<dbReference type="Pfam" id="PF07516">
    <property type="entry name" value="SecA_SW"/>
    <property type="match status" value="1"/>
</dbReference>
<dbReference type="SUPFAM" id="SSF81886">
    <property type="entry name" value="Helical scaffold and wing domains of SecA"/>
    <property type="match status" value="1"/>
</dbReference>
<evidence type="ECO:0000313" key="18">
    <source>
        <dbReference type="Proteomes" id="UP000031449"/>
    </source>
</evidence>
<dbReference type="GO" id="GO:0005886">
    <property type="term" value="C:plasma membrane"/>
    <property type="evidence" value="ECO:0007669"/>
    <property type="project" value="UniProtKB-SubCell"/>
</dbReference>
<dbReference type="GO" id="GO:0005524">
    <property type="term" value="F:ATP binding"/>
    <property type="evidence" value="ECO:0007669"/>
    <property type="project" value="UniProtKB-UniRule"/>
</dbReference>
<evidence type="ECO:0000256" key="5">
    <source>
        <dbReference type="ARBA" id="ARBA00022490"/>
    </source>
</evidence>
<evidence type="ECO:0000256" key="13">
    <source>
        <dbReference type="RuleBase" id="RU003874"/>
    </source>
</evidence>
<evidence type="ECO:0000256" key="1">
    <source>
        <dbReference type="ARBA" id="ARBA00004170"/>
    </source>
</evidence>
<dbReference type="CDD" id="cd18803">
    <property type="entry name" value="SF2_C_secA"/>
    <property type="match status" value="1"/>
</dbReference>
<keyword evidence="11 12" id="KW-0472">Membrane</keyword>
<dbReference type="NCBIfam" id="TIGR00963">
    <property type="entry name" value="secA"/>
    <property type="match status" value="1"/>
</dbReference>
<evidence type="ECO:0000256" key="6">
    <source>
        <dbReference type="ARBA" id="ARBA00022741"/>
    </source>
</evidence>
<evidence type="ECO:0000256" key="11">
    <source>
        <dbReference type="ARBA" id="ARBA00023136"/>
    </source>
</evidence>
<evidence type="ECO:0000259" key="16">
    <source>
        <dbReference type="PROSITE" id="PS51196"/>
    </source>
</evidence>
<dbReference type="PROSITE" id="PS51192">
    <property type="entry name" value="HELICASE_ATP_BIND_1"/>
    <property type="match status" value="1"/>
</dbReference>
<evidence type="ECO:0000256" key="7">
    <source>
        <dbReference type="ARBA" id="ARBA00022840"/>
    </source>
</evidence>
<keyword evidence="17" id="KW-0614">Plasmid</keyword>
<dbReference type="Pfam" id="PF07517">
    <property type="entry name" value="SecA_DEAD"/>
    <property type="match status" value="1"/>
</dbReference>
<comment type="function">
    <text evidence="12">Part of the Sec protein translocase complex. Interacts with the SecYEG preprotein conducting channel. Has a central role in coupling the hydrolysis of ATP to the transfer of proteins into and across the cell membrane, serving as an ATP-driven molecular motor driving the stepwise translocation of polypeptide chains across the membrane.</text>
</comment>
<dbReference type="PROSITE" id="PS51196">
    <property type="entry name" value="SECA_MOTOR_DEAD"/>
    <property type="match status" value="1"/>
</dbReference>
<dbReference type="GO" id="GO:0031522">
    <property type="term" value="C:cell envelope Sec protein transport complex"/>
    <property type="evidence" value="ECO:0007669"/>
    <property type="project" value="TreeGrafter"/>
</dbReference>
<comment type="subunit">
    <text evidence="12">Monomer and homodimer. Part of the essential Sec protein translocation apparatus which comprises SecA, SecYEG and auxiliary proteins SecDF. Other proteins may also be involved.</text>
</comment>
<comment type="catalytic activity">
    <reaction evidence="12">
        <text>ATP + H2O + cellular proteinSide 1 = ADP + phosphate + cellular proteinSide 2.</text>
        <dbReference type="EC" id="7.4.2.8"/>
    </reaction>
</comment>
<dbReference type="InterPro" id="IPR011130">
    <property type="entry name" value="SecA_preprotein_X-link_dom"/>
</dbReference>
<dbReference type="InterPro" id="IPR000185">
    <property type="entry name" value="SecA"/>
</dbReference>
<dbReference type="PANTHER" id="PTHR30612:SF0">
    <property type="entry name" value="CHLOROPLAST PROTEIN-TRANSPORTING ATPASE"/>
    <property type="match status" value="1"/>
</dbReference>
<dbReference type="NCBIfam" id="NF006630">
    <property type="entry name" value="PRK09200.1"/>
    <property type="match status" value="1"/>
</dbReference>
<dbReference type="InterPro" id="IPR044722">
    <property type="entry name" value="SecA_SF2_C"/>
</dbReference>
<dbReference type="KEGG" id="jeo:JMA_42430"/>
<protein>
    <recommendedName>
        <fullName evidence="12 13">Protein translocase subunit SecA</fullName>
        <ecNumber evidence="12">7.4.2.8</ecNumber>
    </recommendedName>
</protein>
<dbReference type="PROSITE" id="PS51194">
    <property type="entry name" value="HELICASE_CTER"/>
    <property type="match status" value="1"/>
</dbReference>
<dbReference type="SMART" id="SM00958">
    <property type="entry name" value="SecA_PP_bind"/>
    <property type="match status" value="1"/>
</dbReference>
<evidence type="ECO:0000313" key="17">
    <source>
        <dbReference type="EMBL" id="AJD93560.1"/>
    </source>
</evidence>
<dbReference type="InterPro" id="IPR036266">
    <property type="entry name" value="SecA_Wing/Scaffold_sf"/>
</dbReference>
<keyword evidence="9 12" id="KW-1278">Translocase</keyword>
<dbReference type="InterPro" id="IPR014018">
    <property type="entry name" value="SecA_motor_DEAD"/>
</dbReference>
<dbReference type="Pfam" id="PF21090">
    <property type="entry name" value="P-loop_SecA"/>
    <property type="match status" value="2"/>
</dbReference>
<dbReference type="HAMAP" id="MF_01382">
    <property type="entry name" value="SecA"/>
    <property type="match status" value="1"/>
</dbReference>
<evidence type="ECO:0000256" key="8">
    <source>
        <dbReference type="ARBA" id="ARBA00022927"/>
    </source>
</evidence>
<dbReference type="GO" id="GO:0005829">
    <property type="term" value="C:cytosol"/>
    <property type="evidence" value="ECO:0007669"/>
    <property type="project" value="TreeGrafter"/>
</dbReference>
<keyword evidence="3 12" id="KW-0813">Transport</keyword>
<keyword evidence="10 12" id="KW-0811">Translocation</keyword>
<dbReference type="InterPro" id="IPR014001">
    <property type="entry name" value="Helicase_ATP-bd"/>
</dbReference>
<reference evidence="17 18" key="1">
    <citation type="submission" date="2014-08" db="EMBL/GenBank/DDBJ databases">
        <title>Complete genome of a marine bacteria Jeotgalibacillus malaysiensis.</title>
        <authorList>
            <person name="Yaakop A.S."/>
            <person name="Chan K.-G."/>
            <person name="Goh K.M."/>
        </authorList>
    </citation>
    <scope>NUCLEOTIDE SEQUENCE [LARGE SCALE GENOMIC DNA]</scope>
    <source>
        <strain evidence="17 18">D5</strain>
        <plasmid evidence="18">Plasmid</plasmid>
    </source>
</reference>
<dbReference type="PANTHER" id="PTHR30612">
    <property type="entry name" value="SECA INNER MEMBRANE COMPONENT OF SEC PROTEIN SECRETION SYSTEM"/>
    <property type="match status" value="1"/>
</dbReference>
<feature type="domain" description="SecA family profile" evidence="16">
    <location>
        <begin position="1"/>
        <end position="570"/>
    </location>
</feature>
<keyword evidence="8 12" id="KW-0653">Protein transport</keyword>
<dbReference type="InterPro" id="IPR036670">
    <property type="entry name" value="SecA_X-link_sf"/>
</dbReference>
<name>A0A0B5ATL8_9BACL</name>
<dbReference type="Gene3D" id="3.40.50.300">
    <property type="entry name" value="P-loop containing nucleotide triphosphate hydrolases"/>
    <property type="match status" value="3"/>
</dbReference>
<keyword evidence="5 12" id="KW-0963">Cytoplasm</keyword>
<dbReference type="AlphaFoldDB" id="A0A0B5ATL8"/>
<feature type="domain" description="Helicase C-terminal" evidence="15">
    <location>
        <begin position="418"/>
        <end position="586"/>
    </location>
</feature>
<organism evidence="17 18">
    <name type="scientific">Jeotgalibacillus malaysiensis</name>
    <dbReference type="NCBI Taxonomy" id="1508404"/>
    <lineage>
        <taxon>Bacteria</taxon>
        <taxon>Bacillati</taxon>
        <taxon>Bacillota</taxon>
        <taxon>Bacilli</taxon>
        <taxon>Bacillales</taxon>
        <taxon>Caryophanaceae</taxon>
        <taxon>Jeotgalibacillus</taxon>
    </lineage>
</organism>
<dbReference type="GO" id="GO:0008564">
    <property type="term" value="F:protein-exporting ATPase activity"/>
    <property type="evidence" value="ECO:0007669"/>
    <property type="project" value="UniProtKB-EC"/>
</dbReference>
<feature type="domain" description="Helicase ATP-binding" evidence="14">
    <location>
        <begin position="87"/>
        <end position="225"/>
    </location>
</feature>
<dbReference type="EC" id="7.4.2.8" evidence="12"/>
<dbReference type="InterPro" id="IPR001650">
    <property type="entry name" value="Helicase_C-like"/>
</dbReference>
<evidence type="ECO:0000256" key="2">
    <source>
        <dbReference type="ARBA" id="ARBA00007650"/>
    </source>
</evidence>
<evidence type="ECO:0000256" key="3">
    <source>
        <dbReference type="ARBA" id="ARBA00022448"/>
    </source>
</evidence>
<feature type="binding site" evidence="12">
    <location>
        <begin position="103"/>
        <end position="107"/>
    </location>
    <ligand>
        <name>ATP</name>
        <dbReference type="ChEBI" id="CHEBI:30616"/>
    </ligand>
</feature>
<dbReference type="GO" id="GO:0065002">
    <property type="term" value="P:intracellular protein transmembrane transport"/>
    <property type="evidence" value="ECO:0007669"/>
    <property type="project" value="UniProtKB-UniRule"/>
</dbReference>
<keyword evidence="4 12" id="KW-1003">Cell membrane</keyword>
<dbReference type="CDD" id="cd17928">
    <property type="entry name" value="DEXDc_SecA"/>
    <property type="match status" value="1"/>
</dbReference>